<sequence length="224" mass="24441">MEHQDQLICRSITQAVLSGLAQEVINLINRLREKGMNDQQILLEGLTPALKGLSERYCDADYSVPHIIVASRAASAGLAHLKISPNYKKNSKTILLGTVKNDFHSLSKDLVSLVLECHNFKVIDLGVNVSAAQFMDGIKELKPEILGMSALLTSSMGEMAYVINALHKNNLRHAVKIIVGGCPVTKAFAESIGADTYAENAQDAPKKIDLLFNTKLKSFLEPLS</sequence>
<name>A0ABT1Y0X8_9FIRM</name>
<evidence type="ECO:0000313" key="6">
    <source>
        <dbReference type="Proteomes" id="UP001524944"/>
    </source>
</evidence>
<keyword evidence="1" id="KW-0479">Metal-binding</keyword>
<dbReference type="Gene3D" id="3.40.50.280">
    <property type="entry name" value="Cobalamin-binding domain"/>
    <property type="match status" value="1"/>
</dbReference>
<gene>
    <name evidence="5" type="ORF">NVS47_03160</name>
</gene>
<evidence type="ECO:0000259" key="4">
    <source>
        <dbReference type="PROSITE" id="PS51337"/>
    </source>
</evidence>
<dbReference type="Proteomes" id="UP001524944">
    <property type="component" value="Unassembled WGS sequence"/>
</dbReference>
<dbReference type="InterPro" id="IPR036594">
    <property type="entry name" value="Meth_synthase_dom"/>
</dbReference>
<dbReference type="EMBL" id="JANPWE010000001">
    <property type="protein sequence ID" value="MCR6544520.1"/>
    <property type="molecule type" value="Genomic_DNA"/>
</dbReference>
<feature type="domain" description="B12-binding" evidence="3">
    <location>
        <begin position="91"/>
        <end position="222"/>
    </location>
</feature>
<dbReference type="RefSeq" id="WP_257912080.1">
    <property type="nucleotide sequence ID" value="NZ_JANPWE010000001.1"/>
</dbReference>
<evidence type="ECO:0000256" key="2">
    <source>
        <dbReference type="ARBA" id="ARBA00023285"/>
    </source>
</evidence>
<keyword evidence="6" id="KW-1185">Reference proteome</keyword>
<dbReference type="PROSITE" id="PS51337">
    <property type="entry name" value="B12_BINDING_NTER"/>
    <property type="match status" value="1"/>
</dbReference>
<dbReference type="Gene3D" id="1.10.1240.10">
    <property type="entry name" value="Methionine synthase domain"/>
    <property type="match status" value="1"/>
</dbReference>
<evidence type="ECO:0000313" key="5">
    <source>
        <dbReference type="EMBL" id="MCR6544520.1"/>
    </source>
</evidence>
<dbReference type="PANTHER" id="PTHR45833:SF1">
    <property type="entry name" value="METHIONINE SYNTHASE"/>
    <property type="match status" value="1"/>
</dbReference>
<protein>
    <submittedName>
        <fullName evidence="5">Cobalamin-dependent protein</fullName>
    </submittedName>
</protein>
<evidence type="ECO:0000256" key="1">
    <source>
        <dbReference type="ARBA" id="ARBA00022723"/>
    </source>
</evidence>
<comment type="caution">
    <text evidence="5">The sequence shown here is derived from an EMBL/GenBank/DDBJ whole genome shotgun (WGS) entry which is preliminary data.</text>
</comment>
<evidence type="ECO:0000259" key="3">
    <source>
        <dbReference type="PROSITE" id="PS51332"/>
    </source>
</evidence>
<dbReference type="Pfam" id="PF02310">
    <property type="entry name" value="B12-binding"/>
    <property type="match status" value="1"/>
</dbReference>
<dbReference type="InterPro" id="IPR050554">
    <property type="entry name" value="Met_Synthase/Corrinoid"/>
</dbReference>
<organism evidence="5 6">
    <name type="scientific">Dehalobacterium formicoaceticum</name>
    <dbReference type="NCBI Taxonomy" id="51515"/>
    <lineage>
        <taxon>Bacteria</taxon>
        <taxon>Bacillati</taxon>
        <taxon>Bacillota</taxon>
        <taxon>Clostridia</taxon>
        <taxon>Eubacteriales</taxon>
        <taxon>Peptococcaceae</taxon>
        <taxon>Dehalobacterium</taxon>
    </lineage>
</organism>
<accession>A0ABT1Y0X8</accession>
<dbReference type="SMART" id="SM01018">
    <property type="entry name" value="B12-binding_2"/>
    <property type="match status" value="1"/>
</dbReference>
<dbReference type="Pfam" id="PF02607">
    <property type="entry name" value="B12-binding_2"/>
    <property type="match status" value="1"/>
</dbReference>
<reference evidence="5 6" key="1">
    <citation type="submission" date="2022-08" db="EMBL/GenBank/DDBJ databases">
        <title>Proteogenomics of the novel Dehalobacterium formicoaceticum strain EZ94 highlights a key role of methyltransferases during anaerobic dichloromethane degradation.</title>
        <authorList>
            <person name="Wasmund K."/>
        </authorList>
    </citation>
    <scope>NUCLEOTIDE SEQUENCE [LARGE SCALE GENOMIC DNA]</scope>
    <source>
        <strain evidence="5 6">EZ94</strain>
    </source>
</reference>
<dbReference type="PANTHER" id="PTHR45833">
    <property type="entry name" value="METHIONINE SYNTHASE"/>
    <property type="match status" value="1"/>
</dbReference>
<dbReference type="InterPro" id="IPR003759">
    <property type="entry name" value="Cbl-bd_cap"/>
</dbReference>
<dbReference type="PROSITE" id="PS51332">
    <property type="entry name" value="B12_BINDING"/>
    <property type="match status" value="1"/>
</dbReference>
<dbReference type="InterPro" id="IPR006158">
    <property type="entry name" value="Cobalamin-bd"/>
</dbReference>
<dbReference type="SUPFAM" id="SSF47644">
    <property type="entry name" value="Methionine synthase domain"/>
    <property type="match status" value="1"/>
</dbReference>
<dbReference type="SUPFAM" id="SSF52242">
    <property type="entry name" value="Cobalamin (vitamin B12)-binding domain"/>
    <property type="match status" value="1"/>
</dbReference>
<proteinExistence type="predicted"/>
<dbReference type="InterPro" id="IPR036724">
    <property type="entry name" value="Cobalamin-bd_sf"/>
</dbReference>
<feature type="domain" description="B12-binding N-terminal" evidence="4">
    <location>
        <begin position="1"/>
        <end position="93"/>
    </location>
</feature>
<keyword evidence="2" id="KW-0170">Cobalt</keyword>